<keyword evidence="1" id="KW-0732">Signal</keyword>
<protein>
    <submittedName>
        <fullName evidence="2">Uncharacterized protein</fullName>
    </submittedName>
</protein>
<comment type="caution">
    <text evidence="2">The sequence shown here is derived from an EMBL/GenBank/DDBJ whole genome shotgun (WGS) entry which is preliminary data.</text>
</comment>
<dbReference type="Proteomes" id="UP000886845">
    <property type="component" value="Unassembled WGS sequence"/>
</dbReference>
<reference evidence="2" key="2">
    <citation type="journal article" date="2021" name="PeerJ">
        <title>Extensive microbial diversity within the chicken gut microbiome revealed by metagenomics and culture.</title>
        <authorList>
            <person name="Gilroy R."/>
            <person name="Ravi A."/>
            <person name="Getino M."/>
            <person name="Pursley I."/>
            <person name="Horton D.L."/>
            <person name="Alikhan N.F."/>
            <person name="Baker D."/>
            <person name="Gharbi K."/>
            <person name="Hall N."/>
            <person name="Watson M."/>
            <person name="Adriaenssens E.M."/>
            <person name="Foster-Nyarko E."/>
            <person name="Jarju S."/>
            <person name="Secka A."/>
            <person name="Antonio M."/>
            <person name="Oren A."/>
            <person name="Chaudhuri R.R."/>
            <person name="La Ragione R."/>
            <person name="Hildebrand F."/>
            <person name="Pallen M.J."/>
        </authorList>
    </citation>
    <scope>NUCLEOTIDE SEQUENCE</scope>
    <source>
        <strain evidence="2">35461</strain>
    </source>
</reference>
<organism evidence="2 3">
    <name type="scientific">Candidatus Spyradenecus faecavium</name>
    <dbReference type="NCBI Taxonomy" id="2840947"/>
    <lineage>
        <taxon>Bacteria</taxon>
        <taxon>Pseudomonadati</taxon>
        <taxon>Lentisphaerota</taxon>
        <taxon>Lentisphaeria</taxon>
        <taxon>Lentisphaerales</taxon>
        <taxon>Lentisphaeraceae</taxon>
        <taxon>Lentisphaeraceae incertae sedis</taxon>
        <taxon>Candidatus Spyradenecus</taxon>
    </lineage>
</organism>
<name>A0A9D1T3C6_9BACT</name>
<feature type="signal peptide" evidence="1">
    <location>
        <begin position="1"/>
        <end position="19"/>
    </location>
</feature>
<evidence type="ECO:0000256" key="1">
    <source>
        <dbReference type="SAM" id="SignalP"/>
    </source>
</evidence>
<accession>A0A9D1T3C6</accession>
<feature type="chain" id="PRO_5038997801" evidence="1">
    <location>
        <begin position="20"/>
        <end position="291"/>
    </location>
</feature>
<reference evidence="2" key="1">
    <citation type="submission" date="2020-10" db="EMBL/GenBank/DDBJ databases">
        <authorList>
            <person name="Gilroy R."/>
        </authorList>
    </citation>
    <scope>NUCLEOTIDE SEQUENCE</scope>
    <source>
        <strain evidence="2">35461</strain>
    </source>
</reference>
<sequence length="291" mass="31796">MRLPLALLLCLVALAPLRAEFSGGAPAHPLFIAGGGHVAELTPQGETLRKWRVGNVNDAWRLPNGNVLVADGAAWEATPDGKRVWEYKAKETKGGGVFSCQRLPNGNTLIAENSTGRVFERTPDGRDLNVIQVPLNEKDRHQTLRMVRRLPNGDTLVCRSGVGIVELYGPDLKVKWSQQVKGLAFAAVPDPAGNVYIALLDRIQLWSPGHELLWEFVGKDSGLPIKNMTGIHLLPNGNLVVGCYACGPRDVGAFELTPRKTVLWRYATPKRGRDSHMAIQLLDPAIATPNR</sequence>
<proteinExistence type="predicted"/>
<evidence type="ECO:0000313" key="3">
    <source>
        <dbReference type="Proteomes" id="UP000886845"/>
    </source>
</evidence>
<dbReference type="SUPFAM" id="SSF101898">
    <property type="entry name" value="NHL repeat"/>
    <property type="match status" value="1"/>
</dbReference>
<evidence type="ECO:0000313" key="2">
    <source>
        <dbReference type="EMBL" id="HIV09569.1"/>
    </source>
</evidence>
<dbReference type="EMBL" id="DVOR01000178">
    <property type="protein sequence ID" value="HIV09569.1"/>
    <property type="molecule type" value="Genomic_DNA"/>
</dbReference>
<dbReference type="AlphaFoldDB" id="A0A9D1T3C6"/>
<gene>
    <name evidence="2" type="ORF">IAC79_05615</name>
</gene>